<sequence length="215" mass="23625">MGSQSSKVIDCLVLADDTRDAKGKKSGGIAQVGWLIGAKLRFGETLLVREVSPQLLEFRDPSSGRTMRHQDLTPVAELLEERVQRLREVQIWSHGGIARPVIGDTALSASSFRCFRDVFEAGRGVIWFRCCNVARDRDGHEFLKAVAEESQARFVAGHEAVIGPLQPQLTLYDAATGCYHGPKDGAWANLQAHLHDIFSVVKFAESQACPGPLQE</sequence>
<keyword evidence="2" id="KW-1185">Reference proteome</keyword>
<dbReference type="EMBL" id="CAJNJA010099439">
    <property type="protein sequence ID" value="CAE7943396.1"/>
    <property type="molecule type" value="Genomic_DNA"/>
</dbReference>
<protein>
    <submittedName>
        <fullName evidence="1">Uncharacterized protein</fullName>
    </submittedName>
</protein>
<comment type="caution">
    <text evidence="1">The sequence shown here is derived from an EMBL/GenBank/DDBJ whole genome shotgun (WGS) entry which is preliminary data.</text>
</comment>
<dbReference type="Proteomes" id="UP000601435">
    <property type="component" value="Unassembled WGS sequence"/>
</dbReference>
<accession>A0A813CGT9</accession>
<evidence type="ECO:0000313" key="2">
    <source>
        <dbReference type="Proteomes" id="UP000601435"/>
    </source>
</evidence>
<reference evidence="1" key="1">
    <citation type="submission" date="2021-02" db="EMBL/GenBank/DDBJ databases">
        <authorList>
            <person name="Dougan E. K."/>
            <person name="Rhodes N."/>
            <person name="Thang M."/>
            <person name="Chan C."/>
        </authorList>
    </citation>
    <scope>NUCLEOTIDE SEQUENCE</scope>
</reference>
<evidence type="ECO:0000313" key="1">
    <source>
        <dbReference type="EMBL" id="CAE7943396.1"/>
    </source>
</evidence>
<proteinExistence type="predicted"/>
<dbReference type="AlphaFoldDB" id="A0A813CGT9"/>
<name>A0A813CGT9_9DINO</name>
<organism evidence="1 2">
    <name type="scientific">Symbiodinium necroappetens</name>
    <dbReference type="NCBI Taxonomy" id="1628268"/>
    <lineage>
        <taxon>Eukaryota</taxon>
        <taxon>Sar</taxon>
        <taxon>Alveolata</taxon>
        <taxon>Dinophyceae</taxon>
        <taxon>Suessiales</taxon>
        <taxon>Symbiodiniaceae</taxon>
        <taxon>Symbiodinium</taxon>
    </lineage>
</organism>
<gene>
    <name evidence="1" type="ORF">SNEC2469_LOCUS35037</name>
</gene>
<dbReference type="OrthoDB" id="10273903at2759"/>